<name>A0A8K1CRT2_PYTOL</name>
<protein>
    <submittedName>
        <fullName evidence="1">Uncharacterized protein</fullName>
    </submittedName>
</protein>
<accession>A0A8K1CRT2</accession>
<proteinExistence type="predicted"/>
<sequence>MLLKKDELSSGNGGKTVSAATALCSIADIYTRHDLDGKWRELAKVYEQRKNDDNFREILDLSAPSKRLNDLNGWHLERMAVGELGGDIGVGKADVAMIKQEARRTKQVLRKILANGKKFQAKRDEVTNTMEKQRNALLAELDSAKDFLGQIHSAEKTATEVTELTTPAPVEQRLLATVQPPEASANVDLSSAPSI</sequence>
<evidence type="ECO:0000313" key="2">
    <source>
        <dbReference type="Proteomes" id="UP000794436"/>
    </source>
</evidence>
<dbReference type="EMBL" id="SPLM01000002">
    <property type="protein sequence ID" value="TMW68662.1"/>
    <property type="molecule type" value="Genomic_DNA"/>
</dbReference>
<reference evidence="1" key="1">
    <citation type="submission" date="2019-03" db="EMBL/GenBank/DDBJ databases">
        <title>Long read genome sequence of the mycoparasitic Pythium oligandrum ATCC 38472 isolated from sugarbeet rhizosphere.</title>
        <authorList>
            <person name="Gaulin E."/>
        </authorList>
    </citation>
    <scope>NUCLEOTIDE SEQUENCE</scope>
    <source>
        <strain evidence="1">ATCC 38472_TT</strain>
    </source>
</reference>
<comment type="caution">
    <text evidence="1">The sequence shown here is derived from an EMBL/GenBank/DDBJ whole genome shotgun (WGS) entry which is preliminary data.</text>
</comment>
<organism evidence="1 2">
    <name type="scientific">Pythium oligandrum</name>
    <name type="common">Mycoparasitic fungus</name>
    <dbReference type="NCBI Taxonomy" id="41045"/>
    <lineage>
        <taxon>Eukaryota</taxon>
        <taxon>Sar</taxon>
        <taxon>Stramenopiles</taxon>
        <taxon>Oomycota</taxon>
        <taxon>Peronosporomycetes</taxon>
        <taxon>Pythiales</taxon>
        <taxon>Pythiaceae</taxon>
        <taxon>Pythium</taxon>
    </lineage>
</organism>
<dbReference type="AlphaFoldDB" id="A0A8K1CRT2"/>
<dbReference type="Proteomes" id="UP000794436">
    <property type="component" value="Unassembled WGS sequence"/>
</dbReference>
<gene>
    <name evidence="1" type="ORF">Poli38472_006130</name>
</gene>
<dbReference type="OrthoDB" id="162330at2759"/>
<evidence type="ECO:0000313" key="1">
    <source>
        <dbReference type="EMBL" id="TMW68662.1"/>
    </source>
</evidence>
<keyword evidence="2" id="KW-1185">Reference proteome</keyword>